<feature type="region of interest" description="Disordered" evidence="1">
    <location>
        <begin position="1"/>
        <end position="20"/>
    </location>
</feature>
<protein>
    <submittedName>
        <fullName evidence="2">Uncharacterized protein</fullName>
    </submittedName>
</protein>
<dbReference type="EMBL" id="CAJNNV010003771">
    <property type="protein sequence ID" value="CAE8589586.1"/>
    <property type="molecule type" value="Genomic_DNA"/>
</dbReference>
<comment type="caution">
    <text evidence="2">The sequence shown here is derived from an EMBL/GenBank/DDBJ whole genome shotgun (WGS) entry which is preliminary data.</text>
</comment>
<name>A0A813DLQ8_POLGL</name>
<dbReference type="Proteomes" id="UP000654075">
    <property type="component" value="Unassembled WGS sequence"/>
</dbReference>
<keyword evidence="4" id="KW-1185">Reference proteome</keyword>
<organism evidence="2 4">
    <name type="scientific">Polarella glacialis</name>
    <name type="common">Dinoflagellate</name>
    <dbReference type="NCBI Taxonomy" id="89957"/>
    <lineage>
        <taxon>Eukaryota</taxon>
        <taxon>Sar</taxon>
        <taxon>Alveolata</taxon>
        <taxon>Dinophyceae</taxon>
        <taxon>Suessiales</taxon>
        <taxon>Suessiaceae</taxon>
        <taxon>Polarella</taxon>
    </lineage>
</organism>
<reference evidence="2" key="1">
    <citation type="submission" date="2021-02" db="EMBL/GenBank/DDBJ databases">
        <authorList>
            <person name="Dougan E. K."/>
            <person name="Rhodes N."/>
            <person name="Thang M."/>
            <person name="Chan C."/>
        </authorList>
    </citation>
    <scope>NUCLEOTIDE SEQUENCE</scope>
</reference>
<dbReference type="AlphaFoldDB" id="A0A813DLQ8"/>
<sequence length="225" mass="23788">MFRWAAELPPPPLEPEPVAAEPQADGAVAWPLCLELVERHSRHGQRLAVVAGATSEGEAVEVVFHVCEGRVSAADFAALGEALPRGRALSSGDQDFLECRVCACEPQPSRSGARVYQASAFVAVRARPRSGLVSAEIGPQAAKADRHDIFSAWLVEEFAGTLRAAFGYHHEADRSQQNSRTSYVLEVAGGSGRLAAALARRGVCVTVVDPRPCVHSVDAPGASLG</sequence>
<dbReference type="PANTHER" id="PTHR36971:SF1">
    <property type="entry name" value="METHYLTRANSFERASE DOMAIN-CONTAINING PROTEIN"/>
    <property type="match status" value="1"/>
</dbReference>
<evidence type="ECO:0000256" key="1">
    <source>
        <dbReference type="SAM" id="MobiDB-lite"/>
    </source>
</evidence>
<dbReference type="EMBL" id="CAJNNW010037124">
    <property type="protein sequence ID" value="CAE8739596.1"/>
    <property type="molecule type" value="Genomic_DNA"/>
</dbReference>
<evidence type="ECO:0000313" key="3">
    <source>
        <dbReference type="EMBL" id="CAE8739596.1"/>
    </source>
</evidence>
<gene>
    <name evidence="2" type="ORF">PGLA1383_LOCUS8340</name>
    <name evidence="3" type="ORF">PGLA2088_LOCUS49688</name>
</gene>
<accession>A0A813DLQ8</accession>
<proteinExistence type="predicted"/>
<dbReference type="SUPFAM" id="SSF53335">
    <property type="entry name" value="S-adenosyl-L-methionine-dependent methyltransferases"/>
    <property type="match status" value="1"/>
</dbReference>
<dbReference type="InterPro" id="IPR029063">
    <property type="entry name" value="SAM-dependent_MTases_sf"/>
</dbReference>
<dbReference type="PANTHER" id="PTHR36971">
    <property type="entry name" value="UNNAMED PRODUCT"/>
    <property type="match status" value="1"/>
</dbReference>
<evidence type="ECO:0000313" key="2">
    <source>
        <dbReference type="EMBL" id="CAE8589586.1"/>
    </source>
</evidence>
<evidence type="ECO:0000313" key="4">
    <source>
        <dbReference type="Proteomes" id="UP000654075"/>
    </source>
</evidence>
<dbReference type="Proteomes" id="UP000626109">
    <property type="component" value="Unassembled WGS sequence"/>
</dbReference>